<keyword evidence="6" id="KW-0482">Metalloprotease</keyword>
<dbReference type="Gene3D" id="3.10.450.350">
    <property type="match status" value="2"/>
</dbReference>
<keyword evidence="4" id="KW-0378">Hydrolase</keyword>
<dbReference type="KEGG" id="mmb:Mmol_0199"/>
<evidence type="ECO:0000313" key="11">
    <source>
        <dbReference type="Proteomes" id="UP000002742"/>
    </source>
</evidence>
<feature type="domain" description="M23ase beta-sheet core" evidence="9">
    <location>
        <begin position="322"/>
        <end position="418"/>
    </location>
</feature>
<organism evidence="10 11">
    <name type="scientific">Methylotenera mobilis (strain JLW8 / ATCC BAA-1282 / DSM 17540)</name>
    <dbReference type="NCBI Taxonomy" id="583345"/>
    <lineage>
        <taxon>Bacteria</taxon>
        <taxon>Pseudomonadati</taxon>
        <taxon>Pseudomonadota</taxon>
        <taxon>Betaproteobacteria</taxon>
        <taxon>Nitrosomonadales</taxon>
        <taxon>Methylophilaceae</taxon>
        <taxon>Methylotenera</taxon>
    </lineage>
</organism>
<dbReference type="EMBL" id="CP001672">
    <property type="protein sequence ID" value="ACT47109.1"/>
    <property type="molecule type" value="Genomic_DNA"/>
</dbReference>
<feature type="transmembrane region" description="Helical" evidence="8">
    <location>
        <begin position="40"/>
        <end position="59"/>
    </location>
</feature>
<dbReference type="GO" id="GO:0046872">
    <property type="term" value="F:metal ion binding"/>
    <property type="evidence" value="ECO:0007669"/>
    <property type="project" value="UniProtKB-KW"/>
</dbReference>
<feature type="region of interest" description="Disordered" evidence="7">
    <location>
        <begin position="1"/>
        <end position="21"/>
    </location>
</feature>
<dbReference type="InterPro" id="IPR011055">
    <property type="entry name" value="Dup_hybrid_motif"/>
</dbReference>
<gene>
    <name evidence="10" type="ordered locus">Mmol_0199</name>
</gene>
<keyword evidence="2" id="KW-0645">Protease</keyword>
<evidence type="ECO:0000256" key="7">
    <source>
        <dbReference type="SAM" id="MobiDB-lite"/>
    </source>
</evidence>
<reference evidence="10 11" key="2">
    <citation type="journal article" date="2011" name="J. Bacteriol.">
        <title>Genomes of three methylotrophs from a single niche uncover genetic and metabolic divergence of Methylophilaceae.</title>
        <authorList>
            <person name="Lapidus A."/>
            <person name="Clum A."/>
            <person name="Labutti K."/>
            <person name="Kaluzhnaya M.G."/>
            <person name="Lim S."/>
            <person name="Beck D.A."/>
            <person name="Glavina Del Rio T."/>
            <person name="Nolan M."/>
            <person name="Mavromatis K."/>
            <person name="Huntemann M."/>
            <person name="Lucas S."/>
            <person name="Lidstrom M.E."/>
            <person name="Ivanova N."/>
            <person name="Chistoserdova L."/>
        </authorList>
    </citation>
    <scope>NUCLEOTIDE SEQUENCE [LARGE SCALE GENOMIC DNA]</scope>
    <source>
        <strain evidence="11">JLW8 / ATCC BAA-1282 / DSM 17540</strain>
    </source>
</reference>
<reference evidence="11" key="1">
    <citation type="submission" date="2009-07" db="EMBL/GenBank/DDBJ databases">
        <title>Complete sequence of Methylotenera mobilis JLW8.</title>
        <authorList>
            <consortium name="US DOE Joint Genome Institute"/>
            <person name="Lucas S."/>
            <person name="Copeland A."/>
            <person name="Lapidus A."/>
            <person name="Glavina del Rio T."/>
            <person name="Tice H."/>
            <person name="Bruce D."/>
            <person name="Goodwin L."/>
            <person name="Pitluck S."/>
            <person name="LaButti K.M."/>
            <person name="Clum A."/>
            <person name="Larimer F."/>
            <person name="Land M."/>
            <person name="Hauser L."/>
            <person name="Kyrpides N."/>
            <person name="Mikhailova N."/>
            <person name="Kayluzhnaya M."/>
            <person name="Chistoserdova L."/>
        </authorList>
    </citation>
    <scope>NUCLEOTIDE SEQUENCE [LARGE SCALE GENOMIC DNA]</scope>
    <source>
        <strain evidence="11">JLW8 / ATCC BAA-1282 / DSM 17540</strain>
    </source>
</reference>
<comment type="cofactor">
    <cofactor evidence="1">
        <name>Zn(2+)</name>
        <dbReference type="ChEBI" id="CHEBI:29105"/>
    </cofactor>
</comment>
<evidence type="ECO:0000256" key="3">
    <source>
        <dbReference type="ARBA" id="ARBA00022723"/>
    </source>
</evidence>
<evidence type="ECO:0000256" key="4">
    <source>
        <dbReference type="ARBA" id="ARBA00022801"/>
    </source>
</evidence>
<name>C6WYY4_METML</name>
<dbReference type="eggNOG" id="COG0739">
    <property type="taxonomic scope" value="Bacteria"/>
</dbReference>
<dbReference type="HOGENOM" id="CLU_026846_4_1_4"/>
<keyword evidence="3" id="KW-0479">Metal-binding</keyword>
<dbReference type="GO" id="GO:0006508">
    <property type="term" value="P:proteolysis"/>
    <property type="evidence" value="ECO:0007669"/>
    <property type="project" value="UniProtKB-KW"/>
</dbReference>
<keyword evidence="5" id="KW-0862">Zinc</keyword>
<protein>
    <submittedName>
        <fullName evidence="10">Peptidase M23</fullName>
    </submittedName>
</protein>
<dbReference type="PANTHER" id="PTHR21666">
    <property type="entry name" value="PEPTIDASE-RELATED"/>
    <property type="match status" value="1"/>
</dbReference>
<dbReference type="Pfam" id="PF01551">
    <property type="entry name" value="Peptidase_M23"/>
    <property type="match status" value="1"/>
</dbReference>
<evidence type="ECO:0000256" key="6">
    <source>
        <dbReference type="ARBA" id="ARBA00023049"/>
    </source>
</evidence>
<dbReference type="InterPro" id="IPR050570">
    <property type="entry name" value="Cell_wall_metabolism_enzyme"/>
</dbReference>
<evidence type="ECO:0000256" key="5">
    <source>
        <dbReference type="ARBA" id="ARBA00022833"/>
    </source>
</evidence>
<accession>C6WYY4</accession>
<dbReference type="PANTHER" id="PTHR21666:SF288">
    <property type="entry name" value="CELL DIVISION PROTEIN YTFB"/>
    <property type="match status" value="1"/>
</dbReference>
<dbReference type="GO" id="GO:0004222">
    <property type="term" value="F:metalloendopeptidase activity"/>
    <property type="evidence" value="ECO:0007669"/>
    <property type="project" value="TreeGrafter"/>
</dbReference>
<dbReference type="Proteomes" id="UP000002742">
    <property type="component" value="Chromosome"/>
</dbReference>
<keyword evidence="11" id="KW-1185">Reference proteome</keyword>
<feature type="compositionally biased region" description="Polar residues" evidence="7">
    <location>
        <begin position="9"/>
        <end position="21"/>
    </location>
</feature>
<dbReference type="OrthoDB" id="9815245at2"/>
<keyword evidence="8" id="KW-1133">Transmembrane helix</keyword>
<dbReference type="CDD" id="cd12797">
    <property type="entry name" value="M23_peptidase"/>
    <property type="match status" value="1"/>
</dbReference>
<sequence length="460" mass="51044">MDINEPNHHQSPQNSILTQNANKAERKQQRLSERKFKLRWVLAISCLPLFGIYTAFGIAPQTLTSNITTSMVVEEVSLPAVEQAQNDDANLTERFWYKDYVRRDDTLQSVLARVNIRNRDALDFIRTDSVASEIARSIIPGRQVKAETDADGNLFHFEYQINADAFLTITKTTDGYSAKQDDRVLEVRPILKSAKITSSLFGATDAANIPDNIAIQLADIFESEINFHTDLRRGDHFNVIYEGSYDQGELVKVGEVLAAEFVNDGKVYRAVGFRDGNNQMQYYTPEGKSTHKSFLRSPLEFSRVSSGFSVARFHPVLQRMRAHKGVDFAAPTGTRIKASADAVVDFVGQKGGYGNVIVLKHANGVSTLYGHLSRFAPELRRGAKITQGQMIGFVGMSGVATGPHLHYEFLINGQHQDPMKVALPKANILQGSNKAKFESTSSQMTAQLRLLGTSNIAALE</sequence>
<evidence type="ECO:0000256" key="8">
    <source>
        <dbReference type="SAM" id="Phobius"/>
    </source>
</evidence>
<evidence type="ECO:0000256" key="2">
    <source>
        <dbReference type="ARBA" id="ARBA00022670"/>
    </source>
</evidence>
<keyword evidence="8" id="KW-0472">Membrane</keyword>
<evidence type="ECO:0000313" key="10">
    <source>
        <dbReference type="EMBL" id="ACT47109.1"/>
    </source>
</evidence>
<dbReference type="InterPro" id="IPR016047">
    <property type="entry name" value="M23ase_b-sheet_dom"/>
</dbReference>
<evidence type="ECO:0000256" key="1">
    <source>
        <dbReference type="ARBA" id="ARBA00001947"/>
    </source>
</evidence>
<dbReference type="Gene3D" id="2.70.70.10">
    <property type="entry name" value="Glucose Permease (Domain IIA)"/>
    <property type="match status" value="1"/>
</dbReference>
<dbReference type="SUPFAM" id="SSF51261">
    <property type="entry name" value="Duplicated hybrid motif"/>
    <property type="match status" value="1"/>
</dbReference>
<dbReference type="STRING" id="583345.Mmol_0199"/>
<keyword evidence="8" id="KW-0812">Transmembrane</keyword>
<evidence type="ECO:0000259" key="9">
    <source>
        <dbReference type="Pfam" id="PF01551"/>
    </source>
</evidence>
<dbReference type="AlphaFoldDB" id="C6WYY4"/>
<dbReference type="RefSeq" id="WP_012777566.1">
    <property type="nucleotide sequence ID" value="NC_012968.1"/>
</dbReference>
<proteinExistence type="predicted"/>